<keyword evidence="3" id="KW-0324">Glycolysis</keyword>
<dbReference type="InterPro" id="IPR029033">
    <property type="entry name" value="His_PPase_superfam"/>
</dbReference>
<dbReference type="InterPro" id="IPR005952">
    <property type="entry name" value="Phosphogly_mut1"/>
</dbReference>
<dbReference type="Gene3D" id="3.40.50.1240">
    <property type="entry name" value="Phosphoglycerate mutase-like"/>
    <property type="match status" value="1"/>
</dbReference>
<dbReference type="InterPro" id="IPR013078">
    <property type="entry name" value="His_Pase_superF_clade-1"/>
</dbReference>
<comment type="caution">
    <text evidence="5">The sequence shown here is derived from an EMBL/GenBank/DDBJ whole genome shotgun (WGS) entry which is preliminary data.</text>
</comment>
<dbReference type="Proteomes" id="UP001601948">
    <property type="component" value="Unassembled WGS sequence"/>
</dbReference>
<evidence type="ECO:0000313" key="5">
    <source>
        <dbReference type="EMBL" id="MFF3226342.1"/>
    </source>
</evidence>
<dbReference type="EC" id="5.4.2.11" evidence="2"/>
<reference evidence="5 6" key="1">
    <citation type="submission" date="2024-10" db="EMBL/GenBank/DDBJ databases">
        <title>The Natural Products Discovery Center: Release of the First 8490 Sequenced Strains for Exploring Actinobacteria Biosynthetic Diversity.</title>
        <authorList>
            <person name="Kalkreuter E."/>
            <person name="Kautsar S.A."/>
            <person name="Yang D."/>
            <person name="Bader C.D."/>
            <person name="Teijaro C.N."/>
            <person name="Fluegel L."/>
            <person name="Davis C.M."/>
            <person name="Simpson J.R."/>
            <person name="Lauterbach L."/>
            <person name="Steele A.D."/>
            <person name="Gui C."/>
            <person name="Meng S."/>
            <person name="Li G."/>
            <person name="Viehrig K."/>
            <person name="Ye F."/>
            <person name="Su P."/>
            <person name="Kiefer A.F."/>
            <person name="Nichols A."/>
            <person name="Cepeda A.J."/>
            <person name="Yan W."/>
            <person name="Fan B."/>
            <person name="Jiang Y."/>
            <person name="Adhikari A."/>
            <person name="Zheng C.-J."/>
            <person name="Schuster L."/>
            <person name="Cowan T.M."/>
            <person name="Smanski M.J."/>
            <person name="Chevrette M.G."/>
            <person name="De Carvalho L.P.S."/>
            <person name="Shen B."/>
        </authorList>
    </citation>
    <scope>NUCLEOTIDE SEQUENCE [LARGE SCALE GENOMIC DNA]</scope>
    <source>
        <strain evidence="5 6">NPDC003040</strain>
    </source>
</reference>
<proteinExistence type="inferred from homology"/>
<accession>A0ABW6QZQ6</accession>
<dbReference type="Pfam" id="PF00300">
    <property type="entry name" value="His_Phos_1"/>
    <property type="match status" value="1"/>
</dbReference>
<dbReference type="SMART" id="SM00855">
    <property type="entry name" value="PGAM"/>
    <property type="match status" value="1"/>
</dbReference>
<dbReference type="SUPFAM" id="SSF53254">
    <property type="entry name" value="Phosphoglycerate mutase-like"/>
    <property type="match status" value="1"/>
</dbReference>
<evidence type="ECO:0000256" key="2">
    <source>
        <dbReference type="ARBA" id="ARBA00012028"/>
    </source>
</evidence>
<dbReference type="PANTHER" id="PTHR11931">
    <property type="entry name" value="PHOSPHOGLYCERATE MUTASE"/>
    <property type="match status" value="1"/>
</dbReference>
<dbReference type="CDD" id="cd07067">
    <property type="entry name" value="HP_PGM_like"/>
    <property type="match status" value="1"/>
</dbReference>
<keyword evidence="4" id="KW-0413">Isomerase</keyword>
<evidence type="ECO:0000256" key="4">
    <source>
        <dbReference type="ARBA" id="ARBA00023235"/>
    </source>
</evidence>
<protein>
    <recommendedName>
        <fullName evidence="2">phosphoglycerate mutase (2,3-diphosphoglycerate-dependent)</fullName>
        <ecNumber evidence="2">5.4.2.11</ecNumber>
    </recommendedName>
</protein>
<evidence type="ECO:0000313" key="6">
    <source>
        <dbReference type="Proteomes" id="UP001601948"/>
    </source>
</evidence>
<comment type="similarity">
    <text evidence="1">Belongs to the phosphoglycerate mutase family. BPG-dependent PGAM subfamily.</text>
</comment>
<gene>
    <name evidence="5" type="ORF">ACFYV7_26335</name>
</gene>
<dbReference type="RefSeq" id="WP_387721479.1">
    <property type="nucleotide sequence ID" value="NZ_JBIAPI010000007.1"/>
</dbReference>
<evidence type="ECO:0000256" key="3">
    <source>
        <dbReference type="ARBA" id="ARBA00023152"/>
    </source>
</evidence>
<name>A0ABW6QZQ6_9NOCA</name>
<evidence type="ECO:0000256" key="1">
    <source>
        <dbReference type="ARBA" id="ARBA00006717"/>
    </source>
</evidence>
<keyword evidence="6" id="KW-1185">Reference proteome</keyword>
<dbReference type="EMBL" id="JBIAPI010000007">
    <property type="protein sequence ID" value="MFF3226342.1"/>
    <property type="molecule type" value="Genomic_DNA"/>
</dbReference>
<organism evidence="5 6">
    <name type="scientific">Nocardia suismassiliense</name>
    <dbReference type="NCBI Taxonomy" id="2077092"/>
    <lineage>
        <taxon>Bacteria</taxon>
        <taxon>Bacillati</taxon>
        <taxon>Actinomycetota</taxon>
        <taxon>Actinomycetes</taxon>
        <taxon>Mycobacteriales</taxon>
        <taxon>Nocardiaceae</taxon>
        <taxon>Nocardia</taxon>
    </lineage>
</organism>
<sequence>MRTDDVSGWGRGEFEMTCSHMDNSGSVDLLYAVRHGQSTANVAFAADELIESDDMTIELTELGERQAVAVGRWLVSLEADQLPELVLCSPYLRAVQTWQLAEQELRAANRTLPCHHIDQRLYDRSRGQLKHLPPAAVRDRFPDEPAKEARDPLGYRPPGGESFKDVAERLRGVVSDLRAEHRHRRVLIVAHDAVVLFLRQILENLTDTAVLALAEEGLAGNGSITSWQRTADGYQLLTYDQRTHLPET</sequence>